<evidence type="ECO:0008006" key="3">
    <source>
        <dbReference type="Google" id="ProtNLM"/>
    </source>
</evidence>
<evidence type="ECO:0000313" key="1">
    <source>
        <dbReference type="EMBL" id="MBA0765260.1"/>
    </source>
</evidence>
<proteinExistence type="predicted"/>
<gene>
    <name evidence="1" type="ORF">Gotri_014482</name>
</gene>
<reference evidence="1 2" key="1">
    <citation type="journal article" date="2019" name="Genome Biol. Evol.">
        <title>Insights into the evolution of the New World diploid cottons (Gossypium, subgenus Houzingenia) based on genome sequencing.</title>
        <authorList>
            <person name="Grover C.E."/>
            <person name="Arick M.A. 2nd"/>
            <person name="Thrash A."/>
            <person name="Conover J.L."/>
            <person name="Sanders W.S."/>
            <person name="Peterson D.G."/>
            <person name="Frelichowski J.E."/>
            <person name="Scheffler J.A."/>
            <person name="Scheffler B.E."/>
            <person name="Wendel J.F."/>
        </authorList>
    </citation>
    <scope>NUCLEOTIDE SEQUENCE [LARGE SCALE GENOMIC DNA]</scope>
    <source>
        <strain evidence="1">8</strain>
        <tissue evidence="1">Leaf</tissue>
    </source>
</reference>
<dbReference type="AlphaFoldDB" id="A0A7J9DWX5"/>
<protein>
    <recommendedName>
        <fullName evidence="3">RNase H type-1 domain-containing protein</fullName>
    </recommendedName>
</protein>
<accession>A0A7J9DWX5</accession>
<keyword evidence="2" id="KW-1185">Reference proteome</keyword>
<feature type="non-terminal residue" evidence="1">
    <location>
        <position position="1"/>
    </location>
</feature>
<dbReference type="EMBL" id="JABEZW010000005">
    <property type="protein sequence ID" value="MBA0765260.1"/>
    <property type="molecule type" value="Genomic_DNA"/>
</dbReference>
<evidence type="ECO:0000313" key="2">
    <source>
        <dbReference type="Proteomes" id="UP000593568"/>
    </source>
</evidence>
<comment type="caution">
    <text evidence="1">The sequence shown here is derived from an EMBL/GenBank/DDBJ whole genome shotgun (WGS) entry which is preliminary data.</text>
</comment>
<name>A0A7J9DWX5_9ROSI</name>
<dbReference type="Proteomes" id="UP000593568">
    <property type="component" value="Unassembled WGS sequence"/>
</dbReference>
<sequence>MIETRIGTATKFRGGKIEDPKTVHETWEPLCDPFIKISFDRAFDPHQARPNSGVMARNSSGEILAYVAICHKPISSPFATEAQACIQALRSRNSLANHLAKASLEKGEDIYLIGGVPNYVRWADETMDPGLIWKG</sequence>
<organism evidence="1 2">
    <name type="scientific">Gossypium trilobum</name>
    <dbReference type="NCBI Taxonomy" id="34281"/>
    <lineage>
        <taxon>Eukaryota</taxon>
        <taxon>Viridiplantae</taxon>
        <taxon>Streptophyta</taxon>
        <taxon>Embryophyta</taxon>
        <taxon>Tracheophyta</taxon>
        <taxon>Spermatophyta</taxon>
        <taxon>Magnoliopsida</taxon>
        <taxon>eudicotyledons</taxon>
        <taxon>Gunneridae</taxon>
        <taxon>Pentapetalae</taxon>
        <taxon>rosids</taxon>
        <taxon>malvids</taxon>
        <taxon>Malvales</taxon>
        <taxon>Malvaceae</taxon>
        <taxon>Malvoideae</taxon>
        <taxon>Gossypium</taxon>
    </lineage>
</organism>